<gene>
    <name evidence="9" type="ORF">EZH22_00835</name>
</gene>
<proteinExistence type="inferred from homology"/>
<evidence type="ECO:0000313" key="10">
    <source>
        <dbReference type="Proteomes" id="UP000596427"/>
    </source>
</evidence>
<evidence type="ECO:0000256" key="1">
    <source>
        <dbReference type="ARBA" id="ARBA00004651"/>
    </source>
</evidence>
<evidence type="ECO:0000256" key="2">
    <source>
        <dbReference type="ARBA" id="ARBA00022448"/>
    </source>
</evidence>
<dbReference type="Gene3D" id="1.10.3720.10">
    <property type="entry name" value="MetI-like"/>
    <property type="match status" value="1"/>
</dbReference>
<feature type="transmembrane region" description="Helical" evidence="7">
    <location>
        <begin position="141"/>
        <end position="167"/>
    </location>
</feature>
<protein>
    <submittedName>
        <fullName evidence="9">ABC transporter permease</fullName>
    </submittedName>
</protein>
<evidence type="ECO:0000256" key="4">
    <source>
        <dbReference type="ARBA" id="ARBA00022692"/>
    </source>
</evidence>
<dbReference type="GO" id="GO:0055085">
    <property type="term" value="P:transmembrane transport"/>
    <property type="evidence" value="ECO:0007669"/>
    <property type="project" value="InterPro"/>
</dbReference>
<evidence type="ECO:0000259" key="8">
    <source>
        <dbReference type="PROSITE" id="PS50928"/>
    </source>
</evidence>
<dbReference type="PANTHER" id="PTHR30151:SF20">
    <property type="entry name" value="ABC TRANSPORTER PERMEASE PROTEIN HI_0355-RELATED"/>
    <property type="match status" value="1"/>
</dbReference>
<feature type="transmembrane region" description="Helical" evidence="7">
    <location>
        <begin position="203"/>
        <end position="230"/>
    </location>
</feature>
<dbReference type="Proteomes" id="UP000596427">
    <property type="component" value="Chromosome"/>
</dbReference>
<evidence type="ECO:0000313" key="9">
    <source>
        <dbReference type="EMBL" id="QRG09395.1"/>
    </source>
</evidence>
<comment type="subcellular location">
    <subcellularLocation>
        <location evidence="1 7">Cell membrane</location>
        <topology evidence="1 7">Multi-pass membrane protein</topology>
    </subcellularLocation>
</comment>
<keyword evidence="10" id="KW-1185">Reference proteome</keyword>
<keyword evidence="2 7" id="KW-0813">Transport</keyword>
<dbReference type="CDD" id="cd06261">
    <property type="entry name" value="TM_PBP2"/>
    <property type="match status" value="1"/>
</dbReference>
<feature type="transmembrane region" description="Helical" evidence="7">
    <location>
        <begin position="96"/>
        <end position="114"/>
    </location>
</feature>
<sequence length="285" mass="30921">MESLHTPLAPPAAPPARHAGLSDDARVRIYQLVLLALFLGLWEGLTRVPYLIKNTFLDPFFISRPSLIAEQLWAWTFGAQAGFLMPHLASTLGATLLGLAVAGVTGFAAGLVLSQNPILARTLNPFIVCCNSLPRIAMVPLITMMFGLGLLAKVVTVWFVVFFLIFFNTFKGSLSVEKHILQFCQTLGGSPRQILWSVRVPSALAWTFAALPNAISFSLVGVVIAEFVGTTTGMGYLIVSSLSTLNASEMFAAITVLGLCGVGLVSLAERLERRLLRWSPQFNER</sequence>
<dbReference type="KEGG" id="xdi:EZH22_00835"/>
<keyword evidence="5 7" id="KW-1133">Transmembrane helix</keyword>
<dbReference type="InterPro" id="IPR000515">
    <property type="entry name" value="MetI-like"/>
</dbReference>
<keyword evidence="6 7" id="KW-0472">Membrane</keyword>
<evidence type="ECO:0000256" key="6">
    <source>
        <dbReference type="ARBA" id="ARBA00023136"/>
    </source>
</evidence>
<feature type="transmembrane region" description="Helical" evidence="7">
    <location>
        <begin position="32"/>
        <end position="52"/>
    </location>
</feature>
<dbReference type="PROSITE" id="PS50928">
    <property type="entry name" value="ABC_TM1"/>
    <property type="match status" value="1"/>
</dbReference>
<keyword evidence="4 7" id="KW-0812">Transmembrane</keyword>
<accession>A0A974PUM7</accession>
<dbReference type="EMBL" id="CP063362">
    <property type="protein sequence ID" value="QRG09395.1"/>
    <property type="molecule type" value="Genomic_DNA"/>
</dbReference>
<dbReference type="SUPFAM" id="SSF161098">
    <property type="entry name" value="MetI-like"/>
    <property type="match status" value="1"/>
</dbReference>
<dbReference type="PANTHER" id="PTHR30151">
    <property type="entry name" value="ALKANE SULFONATE ABC TRANSPORTER-RELATED, MEMBRANE SUBUNIT"/>
    <property type="match status" value="1"/>
</dbReference>
<dbReference type="Pfam" id="PF00528">
    <property type="entry name" value="BPD_transp_1"/>
    <property type="match status" value="1"/>
</dbReference>
<name>A0A974PUM7_9HYPH</name>
<organism evidence="9 10">
    <name type="scientific">Xanthobacter dioxanivorans</name>
    <dbReference type="NCBI Taxonomy" id="2528964"/>
    <lineage>
        <taxon>Bacteria</taxon>
        <taxon>Pseudomonadati</taxon>
        <taxon>Pseudomonadota</taxon>
        <taxon>Alphaproteobacteria</taxon>
        <taxon>Hyphomicrobiales</taxon>
        <taxon>Xanthobacteraceae</taxon>
        <taxon>Xanthobacter</taxon>
    </lineage>
</organism>
<dbReference type="GO" id="GO:0005886">
    <property type="term" value="C:plasma membrane"/>
    <property type="evidence" value="ECO:0007669"/>
    <property type="project" value="UniProtKB-SubCell"/>
</dbReference>
<evidence type="ECO:0000256" key="5">
    <source>
        <dbReference type="ARBA" id="ARBA00022989"/>
    </source>
</evidence>
<dbReference type="AlphaFoldDB" id="A0A974PUM7"/>
<comment type="similarity">
    <text evidence="7">Belongs to the binding-protein-dependent transport system permease family.</text>
</comment>
<dbReference type="InterPro" id="IPR035906">
    <property type="entry name" value="MetI-like_sf"/>
</dbReference>
<keyword evidence="3" id="KW-1003">Cell membrane</keyword>
<evidence type="ECO:0000256" key="3">
    <source>
        <dbReference type="ARBA" id="ARBA00022475"/>
    </source>
</evidence>
<feature type="transmembrane region" description="Helical" evidence="7">
    <location>
        <begin position="250"/>
        <end position="268"/>
    </location>
</feature>
<feature type="domain" description="ABC transmembrane type-1" evidence="8">
    <location>
        <begin position="88"/>
        <end position="269"/>
    </location>
</feature>
<reference evidence="9 10" key="1">
    <citation type="submission" date="2020-10" db="EMBL/GenBank/DDBJ databases">
        <title>Degradation of 1,4-Dioxane by Xanthobacter sp. YN2, via a Novel Group-2 Soluble Di-Iron Monooxygenase.</title>
        <authorList>
            <person name="Ma F."/>
            <person name="Wang Y."/>
            <person name="Yang J."/>
            <person name="Guo H."/>
            <person name="Su D."/>
            <person name="Yu L."/>
        </authorList>
    </citation>
    <scope>NUCLEOTIDE SEQUENCE [LARGE SCALE GENOMIC DNA]</scope>
    <source>
        <strain evidence="9 10">YN2</strain>
    </source>
</reference>
<evidence type="ECO:0000256" key="7">
    <source>
        <dbReference type="RuleBase" id="RU363032"/>
    </source>
</evidence>